<dbReference type="Proteomes" id="UP000518752">
    <property type="component" value="Unassembled WGS sequence"/>
</dbReference>
<evidence type="ECO:0000256" key="1">
    <source>
        <dbReference type="SAM" id="Phobius"/>
    </source>
</evidence>
<keyword evidence="1" id="KW-0812">Transmembrane</keyword>
<feature type="transmembrane region" description="Helical" evidence="1">
    <location>
        <begin position="116"/>
        <end position="135"/>
    </location>
</feature>
<feature type="domain" description="DUF6533" evidence="2">
    <location>
        <begin position="17"/>
        <end position="62"/>
    </location>
</feature>
<proteinExistence type="predicted"/>
<organism evidence="3 4">
    <name type="scientific">Collybiopsis confluens</name>
    <dbReference type="NCBI Taxonomy" id="2823264"/>
    <lineage>
        <taxon>Eukaryota</taxon>
        <taxon>Fungi</taxon>
        <taxon>Dikarya</taxon>
        <taxon>Basidiomycota</taxon>
        <taxon>Agaricomycotina</taxon>
        <taxon>Agaricomycetes</taxon>
        <taxon>Agaricomycetidae</taxon>
        <taxon>Agaricales</taxon>
        <taxon>Marasmiineae</taxon>
        <taxon>Omphalotaceae</taxon>
        <taxon>Collybiopsis</taxon>
    </lineage>
</organism>
<evidence type="ECO:0000259" key="2">
    <source>
        <dbReference type="Pfam" id="PF20151"/>
    </source>
</evidence>
<dbReference type="Pfam" id="PF20151">
    <property type="entry name" value="DUF6533"/>
    <property type="match status" value="1"/>
</dbReference>
<feature type="transmembrane region" description="Helical" evidence="1">
    <location>
        <begin position="198"/>
        <end position="217"/>
    </location>
</feature>
<accession>A0A8H5GVM4</accession>
<feature type="transmembrane region" description="Helical" evidence="1">
    <location>
        <begin position="84"/>
        <end position="109"/>
    </location>
</feature>
<dbReference type="OrthoDB" id="2933315at2759"/>
<dbReference type="AlphaFoldDB" id="A0A8H5GVM4"/>
<keyword evidence="1" id="KW-0472">Membrane</keyword>
<comment type="caution">
    <text evidence="3">The sequence shown here is derived from an EMBL/GenBank/DDBJ whole genome shotgun (WGS) entry which is preliminary data.</text>
</comment>
<keyword evidence="4" id="KW-1185">Reference proteome</keyword>
<feature type="transmembrane region" description="Helical" evidence="1">
    <location>
        <begin position="51"/>
        <end position="72"/>
    </location>
</feature>
<feature type="transmembrane region" description="Helical" evidence="1">
    <location>
        <begin position="173"/>
        <end position="192"/>
    </location>
</feature>
<sequence length="271" mass="29914">MDSVDIQTVNLWLVEEYAVVASAVLWIADFIETLPTEIQTMWSRRQTGASLLFIFNRYSFLLSLLAALIINLPGESGDRECNTIGYLYIALQSTSIATTTGLFTLRVYAISLNSKLNCRVILVTAALVIASRLSVDMLTLVFSPTMSTSGSIVQGFSRCIMEQTPNSALFNKIMLVVGIFSVIVAMVQEQFAELNYNVAMPLAIITPFFDILPNILISRLMLNLRTFDSNENFGTISASGLHFAINSRVLGNIGAPLRTENIEEDSEDTDE</sequence>
<evidence type="ECO:0000313" key="3">
    <source>
        <dbReference type="EMBL" id="KAF5371876.1"/>
    </source>
</evidence>
<gene>
    <name evidence="3" type="ORF">D9757_010584</name>
</gene>
<dbReference type="EMBL" id="JAACJN010000114">
    <property type="protein sequence ID" value="KAF5371876.1"/>
    <property type="molecule type" value="Genomic_DNA"/>
</dbReference>
<protein>
    <recommendedName>
        <fullName evidence="2">DUF6533 domain-containing protein</fullName>
    </recommendedName>
</protein>
<name>A0A8H5GVM4_9AGAR</name>
<keyword evidence="1" id="KW-1133">Transmembrane helix</keyword>
<dbReference type="InterPro" id="IPR045340">
    <property type="entry name" value="DUF6533"/>
</dbReference>
<reference evidence="3 4" key="1">
    <citation type="journal article" date="2020" name="ISME J.">
        <title>Uncovering the hidden diversity of litter-decomposition mechanisms in mushroom-forming fungi.</title>
        <authorList>
            <person name="Floudas D."/>
            <person name="Bentzer J."/>
            <person name="Ahren D."/>
            <person name="Johansson T."/>
            <person name="Persson P."/>
            <person name="Tunlid A."/>
        </authorList>
    </citation>
    <scope>NUCLEOTIDE SEQUENCE [LARGE SCALE GENOMIC DNA]</scope>
    <source>
        <strain evidence="3 4">CBS 406.79</strain>
    </source>
</reference>
<evidence type="ECO:0000313" key="4">
    <source>
        <dbReference type="Proteomes" id="UP000518752"/>
    </source>
</evidence>